<feature type="region of interest" description="Disordered" evidence="1">
    <location>
        <begin position="145"/>
        <end position="225"/>
    </location>
</feature>
<evidence type="ECO:0000313" key="2">
    <source>
        <dbReference type="Ensembl" id="ENSECAP00000062643.1"/>
    </source>
</evidence>
<feature type="region of interest" description="Disordered" evidence="1">
    <location>
        <begin position="39"/>
        <end position="108"/>
    </location>
</feature>
<dbReference type="GeneTree" id="ENSGT00940000155992"/>
<dbReference type="Ensembl" id="ENSECAT00000104364.1">
    <property type="protein sequence ID" value="ENSECAP00000062643.1"/>
    <property type="gene ID" value="ENSECAG00000019917.4"/>
</dbReference>
<feature type="compositionally biased region" description="Polar residues" evidence="1">
    <location>
        <begin position="145"/>
        <end position="156"/>
    </location>
</feature>
<gene>
    <name evidence="2" type="primary">ADARB1</name>
</gene>
<organism evidence="2 3">
    <name type="scientific">Equus caballus</name>
    <name type="common">Horse</name>
    <dbReference type="NCBI Taxonomy" id="9796"/>
    <lineage>
        <taxon>Eukaryota</taxon>
        <taxon>Metazoa</taxon>
        <taxon>Chordata</taxon>
        <taxon>Craniata</taxon>
        <taxon>Vertebrata</taxon>
        <taxon>Euteleostomi</taxon>
        <taxon>Mammalia</taxon>
        <taxon>Eutheria</taxon>
        <taxon>Laurasiatheria</taxon>
        <taxon>Perissodactyla</taxon>
        <taxon>Equidae</taxon>
        <taxon>Equus</taxon>
    </lineage>
</organism>
<sequence length="292" mass="30528">MLWRHPTYKIKEGGMWWASRDPCSASSWSQFTSRASSWAASTTGTISPGPCTSASRTSRTCPLSTPSTSPCSAASATQKRGSRGRHPTSASIGRWATRPSRSSMPQPGRMSWAAPPACVSTRCTVAGCVCTARFPPTYYAPRSLNPTCTTSPNWQRRSTRLPRPVCSKPSSKPAWAPGWRSPPSRTSSLSHPDRAWRRAAGHPALSGNLTSDLGDRPGAGLPGVQLCPGTSHLTLGTGPGQGCRASSTVPGTSHLTLGTGPGQGCRAPSTVPGTSHLTWGQAGGCGVPDVQH</sequence>
<reference evidence="2" key="3">
    <citation type="submission" date="2025-09" db="UniProtKB">
        <authorList>
            <consortium name="Ensembl"/>
        </authorList>
    </citation>
    <scope>IDENTIFICATION</scope>
    <source>
        <strain evidence="2">Thoroughbred</strain>
    </source>
</reference>
<protein>
    <submittedName>
        <fullName evidence="2">Adenosine deaminase RNA specific B1</fullName>
    </submittedName>
</protein>
<name>A0A9L0RLR2_HORSE</name>
<reference evidence="2 3" key="1">
    <citation type="journal article" date="2009" name="Science">
        <title>Genome sequence, comparative analysis, and population genetics of the domestic horse.</title>
        <authorList>
            <consortium name="Broad Institute Genome Sequencing Platform"/>
            <consortium name="Broad Institute Whole Genome Assembly Team"/>
            <person name="Wade C.M."/>
            <person name="Giulotto E."/>
            <person name="Sigurdsson S."/>
            <person name="Zoli M."/>
            <person name="Gnerre S."/>
            <person name="Imsland F."/>
            <person name="Lear T.L."/>
            <person name="Adelson D.L."/>
            <person name="Bailey E."/>
            <person name="Bellone R.R."/>
            <person name="Bloecker H."/>
            <person name="Distl O."/>
            <person name="Edgar R.C."/>
            <person name="Garber M."/>
            <person name="Leeb T."/>
            <person name="Mauceli E."/>
            <person name="MacLeod J.N."/>
            <person name="Penedo M.C.T."/>
            <person name="Raison J.M."/>
            <person name="Sharpe T."/>
            <person name="Vogel J."/>
            <person name="Andersson L."/>
            <person name="Antczak D.F."/>
            <person name="Biagi T."/>
            <person name="Binns M.M."/>
            <person name="Chowdhary B.P."/>
            <person name="Coleman S.J."/>
            <person name="Della Valle G."/>
            <person name="Fryc S."/>
            <person name="Guerin G."/>
            <person name="Hasegawa T."/>
            <person name="Hill E.W."/>
            <person name="Jurka J."/>
            <person name="Kiialainen A."/>
            <person name="Lindgren G."/>
            <person name="Liu J."/>
            <person name="Magnani E."/>
            <person name="Mickelson J.R."/>
            <person name="Murray J."/>
            <person name="Nergadze S.G."/>
            <person name="Onofrio R."/>
            <person name="Pedroni S."/>
            <person name="Piras M.F."/>
            <person name="Raudsepp T."/>
            <person name="Rocchi M."/>
            <person name="Roeed K.H."/>
            <person name="Ryder O.A."/>
            <person name="Searle S."/>
            <person name="Skow L."/>
            <person name="Swinburne J.E."/>
            <person name="Syvaenen A.C."/>
            <person name="Tozaki T."/>
            <person name="Valberg S.J."/>
            <person name="Vaudin M."/>
            <person name="White J.R."/>
            <person name="Zody M.C."/>
            <person name="Lander E.S."/>
            <person name="Lindblad-Toh K."/>
        </authorList>
    </citation>
    <scope>NUCLEOTIDE SEQUENCE [LARGE SCALE GENOMIC DNA]</scope>
    <source>
        <strain evidence="2 3">Thoroughbred</strain>
    </source>
</reference>
<proteinExistence type="predicted"/>
<dbReference type="AlphaFoldDB" id="A0A9L0RLR2"/>
<accession>A0A9L0RLR2</accession>
<keyword evidence="3" id="KW-1185">Reference proteome</keyword>
<reference evidence="2" key="2">
    <citation type="submission" date="2025-08" db="UniProtKB">
        <authorList>
            <consortium name="Ensembl"/>
        </authorList>
    </citation>
    <scope>IDENTIFICATION</scope>
    <source>
        <strain evidence="2">Thoroughbred</strain>
    </source>
</reference>
<evidence type="ECO:0000313" key="3">
    <source>
        <dbReference type="Proteomes" id="UP000002281"/>
    </source>
</evidence>
<evidence type="ECO:0000256" key="1">
    <source>
        <dbReference type="SAM" id="MobiDB-lite"/>
    </source>
</evidence>
<dbReference type="Proteomes" id="UP000002281">
    <property type="component" value="Chromosome 26"/>
</dbReference>
<feature type="compositionally biased region" description="Low complexity" evidence="1">
    <location>
        <begin position="55"/>
        <end position="77"/>
    </location>
</feature>